<dbReference type="EMBL" id="CAIY01000033">
    <property type="protein sequence ID" value="CCH67055.1"/>
    <property type="molecule type" value="Genomic_DNA"/>
</dbReference>
<evidence type="ECO:0000313" key="3">
    <source>
        <dbReference type="Proteomes" id="UP000053051"/>
    </source>
</evidence>
<accession>M1X2L9</accession>
<dbReference type="PANTHER" id="PTHR35458">
    <property type="entry name" value="SLR0755 PROTEIN"/>
    <property type="match status" value="1"/>
</dbReference>
<keyword evidence="3" id="KW-1185">Reference proteome</keyword>
<dbReference type="Pfam" id="PF01936">
    <property type="entry name" value="NYN"/>
    <property type="match status" value="1"/>
</dbReference>
<protein>
    <recommendedName>
        <fullName evidence="1">NYN domain-containing protein</fullName>
    </recommendedName>
</protein>
<dbReference type="PANTHER" id="PTHR35458:SF8">
    <property type="entry name" value="SLR0650 PROTEIN"/>
    <property type="match status" value="1"/>
</dbReference>
<dbReference type="GO" id="GO:0004540">
    <property type="term" value="F:RNA nuclease activity"/>
    <property type="evidence" value="ECO:0007669"/>
    <property type="project" value="InterPro"/>
</dbReference>
<dbReference type="Gene3D" id="3.40.50.1010">
    <property type="entry name" value="5'-nuclease"/>
    <property type="match status" value="1"/>
</dbReference>
<dbReference type="AlphaFoldDB" id="M1X2L9"/>
<proteinExistence type="predicted"/>
<gene>
    <name evidence="2" type="ORF">RINTHH_9000</name>
</gene>
<reference evidence="2 3" key="1">
    <citation type="submission" date="2012-05" db="EMBL/GenBank/DDBJ databases">
        <authorList>
            <person name="Hilton J."/>
        </authorList>
    </citation>
    <scope>NUCLEOTIDE SEQUENCE [LARGE SCALE GENOMIC DNA]</scope>
    <source>
        <strain evidence="2 3">HH01</strain>
    </source>
</reference>
<evidence type="ECO:0000313" key="2">
    <source>
        <dbReference type="EMBL" id="CCH67055.1"/>
    </source>
</evidence>
<comment type="caution">
    <text evidence="2">The sequence shown here is derived from an EMBL/GenBank/DDBJ whole genome shotgun (WGS) entry which is preliminary data.</text>
</comment>
<dbReference type="InterPro" id="IPR047140">
    <property type="entry name" value="LabA"/>
</dbReference>
<name>M1X2L9_9NOST</name>
<feature type="domain" description="NYN" evidence="1">
    <location>
        <begin position="1"/>
        <end position="58"/>
    </location>
</feature>
<dbReference type="InterPro" id="IPR021139">
    <property type="entry name" value="NYN"/>
</dbReference>
<evidence type="ECO:0000259" key="1">
    <source>
        <dbReference type="Pfam" id="PF01936"/>
    </source>
</evidence>
<organism evidence="2 3">
    <name type="scientific">Richelia intracellularis HH01</name>
    <dbReference type="NCBI Taxonomy" id="1165094"/>
    <lineage>
        <taxon>Bacteria</taxon>
        <taxon>Bacillati</taxon>
        <taxon>Cyanobacteriota</taxon>
        <taxon>Cyanophyceae</taxon>
        <taxon>Nostocales</taxon>
        <taxon>Nostocaceae</taxon>
        <taxon>Richelia</taxon>
    </lineage>
</organism>
<sequence length="69" mass="7746">MMVLVDSYDTAVLVSGDGNLEYVVNLDGYRDVIVVVVSFCSMTNDRLSNISNSYIDLEEVKEDIQKTSY</sequence>
<dbReference type="STRING" id="1165094.RINTHH_9000"/>
<reference evidence="3" key="2">
    <citation type="submission" date="2016-01" db="EMBL/GenBank/DDBJ databases">
        <title>Diatom-associated endosymboitic cyanobacterium lacks core nitrogen metabolism enzymes.</title>
        <authorList>
            <person name="Hilton J.A."/>
            <person name="Foster R.A."/>
            <person name="Tripp H.J."/>
            <person name="Carter B.J."/>
            <person name="Zehr J.P."/>
            <person name="Villareal T.A."/>
        </authorList>
    </citation>
    <scope>NUCLEOTIDE SEQUENCE [LARGE SCALE GENOMIC DNA]</scope>
    <source>
        <strain evidence="3">HH01</strain>
    </source>
</reference>
<dbReference type="Proteomes" id="UP000053051">
    <property type="component" value="Unassembled WGS sequence"/>
</dbReference>